<reference evidence="2" key="1">
    <citation type="submission" date="2022-11" db="UniProtKB">
        <authorList>
            <consortium name="WormBaseParasite"/>
        </authorList>
    </citation>
    <scope>IDENTIFICATION</scope>
</reference>
<dbReference type="Proteomes" id="UP000887579">
    <property type="component" value="Unplaced"/>
</dbReference>
<protein>
    <submittedName>
        <fullName evidence="2">Uncharacterized protein</fullName>
    </submittedName>
</protein>
<accession>A0AC34FQ77</accession>
<name>A0AC34FQ77_9BILA</name>
<sequence>MVALGNAEVTVYTSVIGISNDSTNFTLHYEPHNTEITTQPPATTEQTSPSPPSTSTTPPTTTNTVTMPPTTSLPSTVVTTSNANASTSWMPLLLMIFISVLSYS</sequence>
<evidence type="ECO:0000313" key="1">
    <source>
        <dbReference type="Proteomes" id="UP000887579"/>
    </source>
</evidence>
<dbReference type="WBParaSite" id="ES5_v2.g19339.t1">
    <property type="protein sequence ID" value="ES5_v2.g19339.t1"/>
    <property type="gene ID" value="ES5_v2.g19339"/>
</dbReference>
<proteinExistence type="predicted"/>
<evidence type="ECO:0000313" key="2">
    <source>
        <dbReference type="WBParaSite" id="ES5_v2.g19339.t1"/>
    </source>
</evidence>
<organism evidence="1 2">
    <name type="scientific">Panagrolaimus sp. ES5</name>
    <dbReference type="NCBI Taxonomy" id="591445"/>
    <lineage>
        <taxon>Eukaryota</taxon>
        <taxon>Metazoa</taxon>
        <taxon>Ecdysozoa</taxon>
        <taxon>Nematoda</taxon>
        <taxon>Chromadorea</taxon>
        <taxon>Rhabditida</taxon>
        <taxon>Tylenchina</taxon>
        <taxon>Panagrolaimomorpha</taxon>
        <taxon>Panagrolaimoidea</taxon>
        <taxon>Panagrolaimidae</taxon>
        <taxon>Panagrolaimus</taxon>
    </lineage>
</organism>